<organism evidence="2">
    <name type="scientific">bioreactor metagenome</name>
    <dbReference type="NCBI Taxonomy" id="1076179"/>
    <lineage>
        <taxon>unclassified sequences</taxon>
        <taxon>metagenomes</taxon>
        <taxon>ecological metagenomes</taxon>
    </lineage>
</organism>
<proteinExistence type="predicted"/>
<evidence type="ECO:0000313" key="2">
    <source>
        <dbReference type="EMBL" id="MPL69008.1"/>
    </source>
</evidence>
<dbReference type="Pfam" id="PF08239">
    <property type="entry name" value="SH3_3"/>
    <property type="match status" value="1"/>
</dbReference>
<protein>
    <recommendedName>
        <fullName evidence="1">SH3b domain-containing protein</fullName>
    </recommendedName>
</protein>
<dbReference type="Pfam" id="PF12673">
    <property type="entry name" value="SipL"/>
    <property type="match status" value="1"/>
</dbReference>
<dbReference type="EMBL" id="VSSQ01000044">
    <property type="protein sequence ID" value="MPL69008.1"/>
    <property type="molecule type" value="Genomic_DNA"/>
</dbReference>
<dbReference type="PROSITE" id="PS51781">
    <property type="entry name" value="SH3B"/>
    <property type="match status" value="1"/>
</dbReference>
<accession>A0A644TPU5</accession>
<dbReference type="Gene3D" id="2.30.30.40">
    <property type="entry name" value="SH3 Domains"/>
    <property type="match status" value="1"/>
</dbReference>
<gene>
    <name evidence="2" type="ORF">SDC9_14741</name>
</gene>
<evidence type="ECO:0000259" key="1">
    <source>
        <dbReference type="PROSITE" id="PS51781"/>
    </source>
</evidence>
<comment type="caution">
    <text evidence="2">The sequence shown here is derived from an EMBL/GenBank/DDBJ whole genome shotgun (WGS) entry which is preliminary data.</text>
</comment>
<dbReference type="SMART" id="SM00287">
    <property type="entry name" value="SH3b"/>
    <property type="match status" value="1"/>
</dbReference>
<reference evidence="2" key="1">
    <citation type="submission" date="2019-08" db="EMBL/GenBank/DDBJ databases">
        <authorList>
            <person name="Kucharzyk K."/>
            <person name="Murdoch R.W."/>
            <person name="Higgins S."/>
            <person name="Loffler F."/>
        </authorList>
    </citation>
    <scope>NUCLEOTIDE SEQUENCE</scope>
</reference>
<feature type="domain" description="SH3b" evidence="1">
    <location>
        <begin position="250"/>
        <end position="313"/>
    </location>
</feature>
<dbReference type="InterPro" id="IPR024300">
    <property type="entry name" value="SipL_SPOCS_dom"/>
</dbReference>
<sequence length="322" mass="35078">MGKKESRPSLRSIATKQAELLRSINDDCYCFEPGMEKIQVEQVLGAEMEQRVVEFDMFVPDRKPPIEQVIDVYVKDICIKSVDVIPNKVIVRGELEVKVMYVADLPDQPVHAFERRGVRWTRDIEIPGAVKEDAATADVQIEFVDYDFCDDEPRKVHITIVLKVWARVTSTAEMDAYVINPVATESAFEMSTAANTVTSSDGFNDDKVSASQMGGGEIEAFGESNVLVTGPSMPTVGPLTPTAGVPTTVSGMAVVNGNSVNVRTGPGTNFPVVQKVNRGESLTIKEEAFGWYKVVMPDGNTTGWVASWLVDTNGTTPAAPKG</sequence>
<dbReference type="InterPro" id="IPR003646">
    <property type="entry name" value="SH3-like_bac-type"/>
</dbReference>
<name>A0A644TPU5_9ZZZZ</name>
<dbReference type="AlphaFoldDB" id="A0A644TPU5"/>
<dbReference type="CDD" id="cd00298">
    <property type="entry name" value="ACD_sHsps_p23-like"/>
    <property type="match status" value="1"/>
</dbReference>